<sequence>MQAATEHFNYDPKADLSHGFTQAHALFTFTSLNCFVFIFHALYALSGVSPASAPQQQLTLVILANKNTRNACLLSNPSDHTARGVPDQDTLVRTPLWLTMMKAFPSRNGCWDPKQAEGNDSGQLAQSPQVSICPPPLLSHHLMVTSLLYRIDVIFQPMKDGDGKRTFKLGPIVTHGIQMPNFLCKQNPRQPTPGPSGTQWSEDLFCSKKPKFHLISTFDSSEMTVPPFVEPSLTDEPPIPGPSPSSKPHEDIPTCEPEPEVAPRQSMEEPF</sequence>
<name>A0A9Q3HT96_9BASI</name>
<dbReference type="EMBL" id="AVOT02025626">
    <property type="protein sequence ID" value="MBW0517016.1"/>
    <property type="molecule type" value="Genomic_DNA"/>
</dbReference>
<comment type="caution">
    <text evidence="2">The sequence shown here is derived from an EMBL/GenBank/DDBJ whole genome shotgun (WGS) entry which is preliminary data.</text>
</comment>
<feature type="non-terminal residue" evidence="2">
    <location>
        <position position="1"/>
    </location>
</feature>
<evidence type="ECO:0000313" key="2">
    <source>
        <dbReference type="EMBL" id="MBW0517016.1"/>
    </source>
</evidence>
<feature type="region of interest" description="Disordered" evidence="1">
    <location>
        <begin position="226"/>
        <end position="271"/>
    </location>
</feature>
<evidence type="ECO:0000256" key="1">
    <source>
        <dbReference type="SAM" id="MobiDB-lite"/>
    </source>
</evidence>
<proteinExistence type="predicted"/>
<organism evidence="2 3">
    <name type="scientific">Austropuccinia psidii MF-1</name>
    <dbReference type="NCBI Taxonomy" id="1389203"/>
    <lineage>
        <taxon>Eukaryota</taxon>
        <taxon>Fungi</taxon>
        <taxon>Dikarya</taxon>
        <taxon>Basidiomycota</taxon>
        <taxon>Pucciniomycotina</taxon>
        <taxon>Pucciniomycetes</taxon>
        <taxon>Pucciniales</taxon>
        <taxon>Sphaerophragmiaceae</taxon>
        <taxon>Austropuccinia</taxon>
    </lineage>
</organism>
<dbReference type="AlphaFoldDB" id="A0A9Q3HT96"/>
<gene>
    <name evidence="2" type="ORF">O181_056731</name>
</gene>
<accession>A0A9Q3HT96</accession>
<reference evidence="2" key="1">
    <citation type="submission" date="2021-03" db="EMBL/GenBank/DDBJ databases">
        <title>Draft genome sequence of rust myrtle Austropuccinia psidii MF-1, a brazilian biotype.</title>
        <authorList>
            <person name="Quecine M.C."/>
            <person name="Pachon D.M.R."/>
            <person name="Bonatelli M.L."/>
            <person name="Correr F.H."/>
            <person name="Franceschini L.M."/>
            <person name="Leite T.F."/>
            <person name="Margarido G.R.A."/>
            <person name="Almeida C.A."/>
            <person name="Ferrarezi J.A."/>
            <person name="Labate C.A."/>
        </authorList>
    </citation>
    <scope>NUCLEOTIDE SEQUENCE</scope>
    <source>
        <strain evidence="2">MF-1</strain>
    </source>
</reference>
<keyword evidence="3" id="KW-1185">Reference proteome</keyword>
<dbReference type="Proteomes" id="UP000765509">
    <property type="component" value="Unassembled WGS sequence"/>
</dbReference>
<evidence type="ECO:0000313" key="3">
    <source>
        <dbReference type="Proteomes" id="UP000765509"/>
    </source>
</evidence>
<protein>
    <submittedName>
        <fullName evidence="2">Uncharacterized protein</fullName>
    </submittedName>
</protein>